<reference evidence="6" key="1">
    <citation type="submission" date="2020-10" db="EMBL/GenBank/DDBJ databases">
        <authorList>
            <person name="Han B."/>
            <person name="Lu T."/>
            <person name="Zhao Q."/>
            <person name="Huang X."/>
            <person name="Zhao Y."/>
        </authorList>
    </citation>
    <scope>NUCLEOTIDE SEQUENCE</scope>
</reference>
<dbReference type="AlphaFoldDB" id="A0A811QD14"/>
<feature type="binding site" description="axial binding residue" evidence="4">
    <location>
        <position position="447"/>
    </location>
    <ligand>
        <name>heme</name>
        <dbReference type="ChEBI" id="CHEBI:30413"/>
    </ligand>
    <ligandPart>
        <name>Fe</name>
        <dbReference type="ChEBI" id="CHEBI:18248"/>
    </ligandPart>
</feature>
<keyword evidence="3 4" id="KW-0408">Iron</keyword>
<dbReference type="InterPro" id="IPR002401">
    <property type="entry name" value="Cyt_P450_E_grp-I"/>
</dbReference>
<dbReference type="GO" id="GO:0005506">
    <property type="term" value="F:iron ion binding"/>
    <property type="evidence" value="ECO:0007669"/>
    <property type="project" value="InterPro"/>
</dbReference>
<dbReference type="PRINTS" id="PR00385">
    <property type="entry name" value="P450"/>
</dbReference>
<dbReference type="GO" id="GO:0020037">
    <property type="term" value="F:heme binding"/>
    <property type="evidence" value="ECO:0007669"/>
    <property type="project" value="InterPro"/>
</dbReference>
<evidence type="ECO:0000256" key="3">
    <source>
        <dbReference type="ARBA" id="ARBA00023004"/>
    </source>
</evidence>
<dbReference type="InterPro" id="IPR017972">
    <property type="entry name" value="Cyt_P450_CS"/>
</dbReference>
<dbReference type="InterPro" id="IPR001128">
    <property type="entry name" value="Cyt_P450"/>
</dbReference>
<evidence type="ECO:0000313" key="6">
    <source>
        <dbReference type="EMBL" id="CAD6253557.1"/>
    </source>
</evidence>
<dbReference type="Proteomes" id="UP000604825">
    <property type="component" value="Unassembled WGS sequence"/>
</dbReference>
<evidence type="ECO:0000256" key="1">
    <source>
        <dbReference type="ARBA" id="ARBA00010617"/>
    </source>
</evidence>
<dbReference type="CDD" id="cd11072">
    <property type="entry name" value="CYP71-like"/>
    <property type="match status" value="1"/>
</dbReference>
<organism evidence="6 7">
    <name type="scientific">Miscanthus lutarioriparius</name>
    <dbReference type="NCBI Taxonomy" id="422564"/>
    <lineage>
        <taxon>Eukaryota</taxon>
        <taxon>Viridiplantae</taxon>
        <taxon>Streptophyta</taxon>
        <taxon>Embryophyta</taxon>
        <taxon>Tracheophyta</taxon>
        <taxon>Spermatophyta</taxon>
        <taxon>Magnoliopsida</taxon>
        <taxon>Liliopsida</taxon>
        <taxon>Poales</taxon>
        <taxon>Poaceae</taxon>
        <taxon>PACMAD clade</taxon>
        <taxon>Panicoideae</taxon>
        <taxon>Andropogonodae</taxon>
        <taxon>Andropogoneae</taxon>
        <taxon>Saccharinae</taxon>
        <taxon>Miscanthus</taxon>
    </lineage>
</organism>
<dbReference type="PRINTS" id="PR00463">
    <property type="entry name" value="EP450I"/>
</dbReference>
<keyword evidence="5" id="KW-0560">Oxidoreductase</keyword>
<dbReference type="SUPFAM" id="SSF48264">
    <property type="entry name" value="Cytochrome P450"/>
    <property type="match status" value="1"/>
</dbReference>
<evidence type="ECO:0000256" key="4">
    <source>
        <dbReference type="PIRSR" id="PIRSR602401-1"/>
    </source>
</evidence>
<evidence type="ECO:0000256" key="5">
    <source>
        <dbReference type="RuleBase" id="RU000461"/>
    </source>
</evidence>
<keyword evidence="2 4" id="KW-0479">Metal-binding</keyword>
<evidence type="ECO:0000256" key="2">
    <source>
        <dbReference type="ARBA" id="ARBA00022723"/>
    </source>
</evidence>
<dbReference type="PANTHER" id="PTHR47955:SF11">
    <property type="entry name" value="4-HYDROXYPHENYLACETALDEHYDE OXIME MONOOXYGENASE"/>
    <property type="match status" value="1"/>
</dbReference>
<keyword evidence="7" id="KW-1185">Reference proteome</keyword>
<proteinExistence type="inferred from homology"/>
<dbReference type="EMBL" id="CAJGYO010000009">
    <property type="protein sequence ID" value="CAD6253557.1"/>
    <property type="molecule type" value="Genomic_DNA"/>
</dbReference>
<dbReference type="PROSITE" id="PS00086">
    <property type="entry name" value="CYTOCHROME_P450"/>
    <property type="match status" value="1"/>
</dbReference>
<dbReference type="OrthoDB" id="620821at2759"/>
<keyword evidence="4 5" id="KW-0349">Heme</keyword>
<comment type="similarity">
    <text evidence="1 5">Belongs to the cytochrome P450 family.</text>
</comment>
<dbReference type="Pfam" id="PF00067">
    <property type="entry name" value="p450"/>
    <property type="match status" value="1"/>
</dbReference>
<accession>A0A811QD14</accession>
<dbReference type="FunFam" id="1.10.630.10:FF:000064">
    <property type="entry name" value="Cytochrome P450 monooxygenase"/>
    <property type="match status" value="1"/>
</dbReference>
<gene>
    <name evidence="6" type="ORF">NCGR_LOCUS37182</name>
</gene>
<dbReference type="Gene3D" id="1.10.630.10">
    <property type="entry name" value="Cytochrome P450"/>
    <property type="match status" value="1"/>
</dbReference>
<comment type="caution">
    <text evidence="6">The sequence shown here is derived from an EMBL/GenBank/DDBJ whole genome shotgun (WGS) entry which is preliminary data.</text>
</comment>
<dbReference type="PANTHER" id="PTHR47955">
    <property type="entry name" value="CYTOCHROME P450 FAMILY 71 PROTEIN"/>
    <property type="match status" value="1"/>
</dbReference>
<evidence type="ECO:0000313" key="7">
    <source>
        <dbReference type="Proteomes" id="UP000604825"/>
    </source>
</evidence>
<dbReference type="InterPro" id="IPR036396">
    <property type="entry name" value="Cyt_P450_sf"/>
</dbReference>
<comment type="cofactor">
    <cofactor evidence="4">
        <name>heme</name>
        <dbReference type="ChEBI" id="CHEBI:30413"/>
    </cofactor>
</comment>
<sequence length="510" mass="56848">MADKVVVAVAVAVLVVVLSLAKLKSWLCAKPKPKLHLPPGPWTLPVIGSLHHLMSSPLLHRTLRRLSQKHGPLMMLRLGEVPLLVVSSPEAAQEILKTHDTTFADRITSATTSSMTYNPTNMALSPYGERWRQLRKICVMELLSAARVQSFRRTREEEAARLVAKVAASAAVASSMDMSAVFKAFISDTITRECVGSRSQYHDVYVNAFHEAIRHSSGLSVADVFPSSRIMQMLATGPRNGLACRDRMQRILELVLKEKKEAMDRGDQTVQETFVGVLLRLQKEGDAPIELTDGTICSLMFDMLSAGSDTSTSVLTWCMTELIRYPTAMAKVQAEVRETFKGMSRVTEEDIATADISYLKLVIKETLRMHTQLPLLIPRRCRKACQVMGYDIPEGTTVMVNVWAICRNPKYWDDPEEFKPERFENSNLQYKGTNYEYLPFGSGRRMCPGANLGLANVNLALVSLLYHFDWKLCDGLEPKDVDVSEDVGLVTNKKTSLVLCPVTRIAPADV</sequence>
<evidence type="ECO:0008006" key="8">
    <source>
        <dbReference type="Google" id="ProtNLM"/>
    </source>
</evidence>
<dbReference type="GO" id="GO:0004497">
    <property type="term" value="F:monooxygenase activity"/>
    <property type="evidence" value="ECO:0007669"/>
    <property type="project" value="UniProtKB-KW"/>
</dbReference>
<name>A0A811QD14_9POAL</name>
<keyword evidence="5" id="KW-0503">Monooxygenase</keyword>
<dbReference type="GO" id="GO:0016705">
    <property type="term" value="F:oxidoreductase activity, acting on paired donors, with incorporation or reduction of molecular oxygen"/>
    <property type="evidence" value="ECO:0007669"/>
    <property type="project" value="InterPro"/>
</dbReference>
<protein>
    <recommendedName>
        <fullName evidence="8">Cytochrome P450</fullName>
    </recommendedName>
</protein>